<dbReference type="InterPro" id="IPR006626">
    <property type="entry name" value="PbH1"/>
</dbReference>
<name>A0A0L0DK19_THETB</name>
<sequence length="500" mass="48167">MPQLLIGAASGLTVPNTYAVADIASTLATATDNTVVTFAAGTWTGCADSIEFPAGVANVTLRGAGRGSSRINCYGSNARAFALSALAPGARLEGFTLYGGSGMGLGSSRDGGCLIKTSTSDLTLKELHIFQCRVGGSGTFRGGAMHIGGGSVVLENTWITESTAGNYGGGISIDGGASVVVADTSSISTSTAYGSGGGVYVAPGSIGSLFAISYGAMEDNSAAGSGGAIFASAGDVDIRNCLVADATANSGSGGGVAVAGMGTSLSMIDMQMTRCSAGSDGGGVAATGGARVTLGFEAKLDVNTASGSGGGLSCAGTDSVCVVSPRAAVQGNVASGGGGGIMVEPGARLEMYDALVASNAASGSGGGIGVALGASALLDGVTNVTSNMAGANGGGIHVAGSAELREARLMDNMATDGAGVWIGTGGSVNGTRWAASRNTASSRGAVFLSTSPGPVDLSGGHVCGNMGPVARMGLNLWCDDPTGAASLSLTAGGCGNTYVI</sequence>
<reference evidence="1 2" key="1">
    <citation type="submission" date="2010-05" db="EMBL/GenBank/DDBJ databases">
        <title>The Genome Sequence of Thecamonas trahens ATCC 50062.</title>
        <authorList>
            <consortium name="The Broad Institute Genome Sequencing Platform"/>
            <person name="Russ C."/>
            <person name="Cuomo C."/>
            <person name="Shea T."/>
            <person name="Young S.K."/>
            <person name="Zeng Q."/>
            <person name="Koehrsen M."/>
            <person name="Haas B."/>
            <person name="Borodovsky M."/>
            <person name="Guigo R."/>
            <person name="Alvarado L."/>
            <person name="Berlin A."/>
            <person name="Bochicchio J."/>
            <person name="Borenstein D."/>
            <person name="Chapman S."/>
            <person name="Chen Z."/>
            <person name="Freedman E."/>
            <person name="Gellesch M."/>
            <person name="Goldberg J."/>
            <person name="Griggs A."/>
            <person name="Gujja S."/>
            <person name="Heilman E."/>
            <person name="Heiman D."/>
            <person name="Hepburn T."/>
            <person name="Howarth C."/>
            <person name="Jen D."/>
            <person name="Larson L."/>
            <person name="Mehta T."/>
            <person name="Park D."/>
            <person name="Pearson M."/>
            <person name="Roberts A."/>
            <person name="Saif S."/>
            <person name="Shenoy N."/>
            <person name="Sisk P."/>
            <person name="Stolte C."/>
            <person name="Sykes S."/>
            <person name="Thomson T."/>
            <person name="Walk T."/>
            <person name="White J."/>
            <person name="Yandava C."/>
            <person name="Burger G."/>
            <person name="Gray M.W."/>
            <person name="Holland P.W.H."/>
            <person name="King N."/>
            <person name="Lang F.B.F."/>
            <person name="Roger A.J."/>
            <person name="Ruiz-Trillo I."/>
            <person name="Lander E."/>
            <person name="Nusbaum C."/>
        </authorList>
    </citation>
    <scope>NUCLEOTIDE SEQUENCE [LARGE SCALE GENOMIC DNA]</scope>
    <source>
        <strain evidence="1 2">ATCC 50062</strain>
    </source>
</reference>
<evidence type="ECO:0008006" key="3">
    <source>
        <dbReference type="Google" id="ProtNLM"/>
    </source>
</evidence>
<dbReference type="SUPFAM" id="SSF51126">
    <property type="entry name" value="Pectin lyase-like"/>
    <property type="match status" value="1"/>
</dbReference>
<protein>
    <recommendedName>
        <fullName evidence="3">Polymorphic outer membrane protein</fullName>
    </recommendedName>
</protein>
<dbReference type="Proteomes" id="UP000054408">
    <property type="component" value="Unassembled WGS sequence"/>
</dbReference>
<proteinExistence type="predicted"/>
<gene>
    <name evidence="1" type="ORF">AMSG_12172</name>
</gene>
<dbReference type="RefSeq" id="XP_013755248.1">
    <property type="nucleotide sequence ID" value="XM_013899794.1"/>
</dbReference>
<dbReference type="EMBL" id="GL349474">
    <property type="protein sequence ID" value="KNC52632.1"/>
    <property type="molecule type" value="Genomic_DNA"/>
</dbReference>
<evidence type="ECO:0000313" key="2">
    <source>
        <dbReference type="Proteomes" id="UP000054408"/>
    </source>
</evidence>
<dbReference type="GeneID" id="25570087"/>
<keyword evidence="2" id="KW-1185">Reference proteome</keyword>
<dbReference type="InterPro" id="IPR011050">
    <property type="entry name" value="Pectin_lyase_fold/virulence"/>
</dbReference>
<accession>A0A0L0DK19</accession>
<dbReference type="AlphaFoldDB" id="A0A0L0DK19"/>
<dbReference type="SMART" id="SM00710">
    <property type="entry name" value="PbH1"/>
    <property type="match status" value="5"/>
</dbReference>
<dbReference type="OMA" id="SSRINCY"/>
<organism evidence="1 2">
    <name type="scientific">Thecamonas trahens ATCC 50062</name>
    <dbReference type="NCBI Taxonomy" id="461836"/>
    <lineage>
        <taxon>Eukaryota</taxon>
        <taxon>Apusozoa</taxon>
        <taxon>Apusomonadida</taxon>
        <taxon>Apusomonadidae</taxon>
        <taxon>Thecamonas</taxon>
    </lineage>
</organism>
<evidence type="ECO:0000313" key="1">
    <source>
        <dbReference type="EMBL" id="KNC52632.1"/>
    </source>
</evidence>